<evidence type="ECO:0000313" key="2">
    <source>
        <dbReference type="Proteomes" id="UP000218542"/>
    </source>
</evidence>
<comment type="caution">
    <text evidence="1">The sequence shown here is derived from an EMBL/GenBank/DDBJ whole genome shotgun (WGS) entry which is preliminary data.</text>
</comment>
<protein>
    <submittedName>
        <fullName evidence="1">RNA-binding protein containing a PIN domain</fullName>
    </submittedName>
</protein>
<dbReference type="RefSeq" id="WP_096895068.1">
    <property type="nucleotide sequence ID" value="NZ_BAOS01000027.1"/>
</dbReference>
<keyword evidence="2" id="KW-1185">Reference proteome</keyword>
<gene>
    <name evidence="1" type="ORF">SCALIN_C27_0093</name>
</gene>
<evidence type="ECO:0000313" key="1">
    <source>
        <dbReference type="EMBL" id="GAX61698.1"/>
    </source>
</evidence>
<name>A0A286U0Q5_9BACT</name>
<dbReference type="OrthoDB" id="9903538at2"/>
<dbReference type="AlphaFoldDB" id="A0A286U0Q5"/>
<accession>A0A286U0Q5</accession>
<organism evidence="1 2">
    <name type="scientific">Candidatus Scalindua japonica</name>
    <dbReference type="NCBI Taxonomy" id="1284222"/>
    <lineage>
        <taxon>Bacteria</taxon>
        <taxon>Pseudomonadati</taxon>
        <taxon>Planctomycetota</taxon>
        <taxon>Candidatus Brocadiia</taxon>
        <taxon>Candidatus Brocadiales</taxon>
        <taxon>Candidatus Scalinduaceae</taxon>
        <taxon>Candidatus Scalindua</taxon>
    </lineage>
</organism>
<dbReference type="Proteomes" id="UP000218542">
    <property type="component" value="Unassembled WGS sequence"/>
</dbReference>
<reference evidence="2" key="1">
    <citation type="journal article" date="2017" name="Environ. Microbiol. Rep.">
        <title>Genetic Diversity of Marine Anaerobic Ammonium-Oxidizing Bacteria as Revealed by Genomic and Proteomic Analyses of 'Candidatus Scalindua japonica'.</title>
        <authorList>
            <person name="Oshiki M."/>
            <person name="Mizuto K."/>
            <person name="Kimura Z."/>
            <person name="Kindaichi T."/>
            <person name="Satoh H."/>
            <person name="Okabe S."/>
        </authorList>
    </citation>
    <scope>NUCLEOTIDE SEQUENCE [LARGE SCALE GENOMIC DNA]</scope>
    <source>
        <strain evidence="2">husup-a2</strain>
    </source>
</reference>
<proteinExistence type="predicted"/>
<dbReference type="EMBL" id="BAOS01000027">
    <property type="protein sequence ID" value="GAX61698.1"/>
    <property type="molecule type" value="Genomic_DNA"/>
</dbReference>
<sequence>MSNCLQIYYNEKRDENIKEMIQELRKAEDSPYYRRRSDSEVALMVLSRALKSEVKKFKLYNKMILGGKDNKK</sequence>